<dbReference type="Pfam" id="PF02581">
    <property type="entry name" value="TMP-TENI"/>
    <property type="match status" value="1"/>
</dbReference>
<dbReference type="InterPro" id="IPR036206">
    <property type="entry name" value="ThiamineP_synth_sf"/>
</dbReference>
<dbReference type="Gene3D" id="3.20.20.70">
    <property type="entry name" value="Aldolase class I"/>
    <property type="match status" value="1"/>
</dbReference>
<dbReference type="CDD" id="cd00564">
    <property type="entry name" value="TMP_TenI"/>
    <property type="match status" value="1"/>
</dbReference>
<organism evidence="2 3">
    <name type="scientific">Sphingomonas cavernae</name>
    <dbReference type="NCBI Taxonomy" id="2320861"/>
    <lineage>
        <taxon>Bacteria</taxon>
        <taxon>Pseudomonadati</taxon>
        <taxon>Pseudomonadota</taxon>
        <taxon>Alphaproteobacteria</taxon>
        <taxon>Sphingomonadales</taxon>
        <taxon>Sphingomonadaceae</taxon>
        <taxon>Sphingomonas</taxon>
    </lineage>
</organism>
<comment type="caution">
    <text evidence="2">The sequence shown here is derived from an EMBL/GenBank/DDBJ whole genome shotgun (WGS) entry which is preliminary data.</text>
</comment>
<sequence>MTRRHPCLWLMTDERLGDALFPAITALPRGAGIVFRHYTLAAGERRALFERVRRIARRKGLVLVLAGPPSLARAWRADGFHGRERGGGNLIHTAPAHNAAELARAARNGADLIFVSPVHATRSHPGAAALGPARFAALLRRAARPVIALGGMDPRRARATKRLGAYGWGAIDGLTPR</sequence>
<proteinExistence type="predicted"/>
<accession>A0A418WSM6</accession>
<keyword evidence="3" id="KW-1185">Reference proteome</keyword>
<name>A0A418WSM6_9SPHN</name>
<dbReference type="AlphaFoldDB" id="A0A418WSM6"/>
<evidence type="ECO:0000313" key="3">
    <source>
        <dbReference type="Proteomes" id="UP000286100"/>
    </source>
</evidence>
<dbReference type="InterPro" id="IPR013785">
    <property type="entry name" value="Aldolase_TIM"/>
</dbReference>
<dbReference type="Proteomes" id="UP000286100">
    <property type="component" value="Unassembled WGS sequence"/>
</dbReference>
<gene>
    <name evidence="2" type="ORF">D3876_05270</name>
</gene>
<evidence type="ECO:0000313" key="2">
    <source>
        <dbReference type="EMBL" id="RJF94264.1"/>
    </source>
</evidence>
<evidence type="ECO:0000259" key="1">
    <source>
        <dbReference type="Pfam" id="PF02581"/>
    </source>
</evidence>
<reference evidence="2 3" key="1">
    <citation type="submission" date="2018-09" db="EMBL/GenBank/DDBJ databases">
        <authorList>
            <person name="Zhu H."/>
        </authorList>
    </citation>
    <scope>NUCLEOTIDE SEQUENCE [LARGE SCALE GENOMIC DNA]</scope>
    <source>
        <strain evidence="2 3">K2R01-6</strain>
    </source>
</reference>
<dbReference type="SUPFAM" id="SSF51391">
    <property type="entry name" value="Thiamin phosphate synthase"/>
    <property type="match status" value="1"/>
</dbReference>
<dbReference type="EMBL" id="QYUM01000002">
    <property type="protein sequence ID" value="RJF94264.1"/>
    <property type="molecule type" value="Genomic_DNA"/>
</dbReference>
<dbReference type="OrthoDB" id="8446047at2"/>
<feature type="domain" description="Thiamine phosphate synthase/TenI" evidence="1">
    <location>
        <begin position="26"/>
        <end position="171"/>
    </location>
</feature>
<protein>
    <submittedName>
        <fullName evidence="2">Thiamine phosphate synthase</fullName>
    </submittedName>
</protein>
<dbReference type="InterPro" id="IPR022998">
    <property type="entry name" value="ThiamineP_synth_TenI"/>
</dbReference>
<dbReference type="GO" id="GO:0009228">
    <property type="term" value="P:thiamine biosynthetic process"/>
    <property type="evidence" value="ECO:0007669"/>
    <property type="project" value="UniProtKB-KW"/>
</dbReference>